<dbReference type="AlphaFoldDB" id="A0A9W4BHR6"/>
<dbReference type="PANTHER" id="PTHR31270">
    <property type="entry name" value="GLUTAMINYL-PEPTIDE CYCLOTRANSFERASE"/>
    <property type="match status" value="1"/>
</dbReference>
<reference evidence="1 2" key="1">
    <citation type="journal article" date="2019" name="Emerg. Microbes Infect.">
        <title>Comprehensive subspecies identification of 175 nontuberculous mycobacteria species based on 7547 genomic profiles.</title>
        <authorList>
            <person name="Matsumoto Y."/>
            <person name="Kinjo T."/>
            <person name="Motooka D."/>
            <person name="Nabeya D."/>
            <person name="Jung N."/>
            <person name="Uechi K."/>
            <person name="Horii T."/>
            <person name="Iida T."/>
            <person name="Fujita J."/>
            <person name="Nakamura S."/>
        </authorList>
    </citation>
    <scope>NUCLEOTIDE SEQUENCE [LARGE SCALE GENOMIC DNA]</scope>
    <source>
        <strain evidence="1 2">JCM 6399</strain>
    </source>
</reference>
<proteinExistence type="predicted"/>
<dbReference type="InterPro" id="IPR007788">
    <property type="entry name" value="QCT"/>
</dbReference>
<dbReference type="KEGG" id="mgau:MGALJ_41410"/>
<organism evidence="1 2">
    <name type="scientific">Mycobacterium gallinarum</name>
    <dbReference type="NCBI Taxonomy" id="39689"/>
    <lineage>
        <taxon>Bacteria</taxon>
        <taxon>Bacillati</taxon>
        <taxon>Actinomycetota</taxon>
        <taxon>Actinomycetes</taxon>
        <taxon>Mycobacteriales</taxon>
        <taxon>Mycobacteriaceae</taxon>
        <taxon>Mycobacterium</taxon>
    </lineage>
</organism>
<accession>A0A9W4BHR6</accession>
<gene>
    <name evidence="1" type="ORF">MGALJ_41410</name>
</gene>
<dbReference type="GO" id="GO:0016603">
    <property type="term" value="F:glutaminyl-peptide cyclotransferase activity"/>
    <property type="evidence" value="ECO:0007669"/>
    <property type="project" value="InterPro"/>
</dbReference>
<keyword evidence="2" id="KW-1185">Reference proteome</keyword>
<dbReference type="InterPro" id="IPR015943">
    <property type="entry name" value="WD40/YVTN_repeat-like_dom_sf"/>
</dbReference>
<dbReference type="SUPFAM" id="SSF63825">
    <property type="entry name" value="YWTD domain"/>
    <property type="match status" value="1"/>
</dbReference>
<evidence type="ECO:0000313" key="2">
    <source>
        <dbReference type="Proteomes" id="UP000465785"/>
    </source>
</evidence>
<sequence length="275" mass="29875">MGAMGNSDRWRGRRAVIWAAAVSVLVAGCGSESTPSETTTAKGPVPTIKPEVLAEMPHDTTAWTQGLEFDGPKLYEGTGVAGASQVRELDPETGAVLRAAAAPKNYYGEGITVVGDRIWELTWQNKVAVEWDKNTMTPLREVPVNGEGWGLCADGDRLVRSDGSDRLFFHDPETFAETGSVAVTRDGDPLRNLNELECVDGQVWANVWTSDTIVRIDPGTGEVNTVVDASELATNAGRDRQKVLNGIAHIDGDEYLITGKYWPKMYRVRIDAPSE</sequence>
<dbReference type="Gene3D" id="2.130.10.10">
    <property type="entry name" value="YVTN repeat-like/Quinoprotein amine dehydrogenase"/>
    <property type="match status" value="1"/>
</dbReference>
<dbReference type="Proteomes" id="UP000465785">
    <property type="component" value="Chromosome"/>
</dbReference>
<dbReference type="PANTHER" id="PTHR31270:SF1">
    <property type="entry name" value="GLUTAMINYL-PEPTIDE CYCLOTRANSFERASE"/>
    <property type="match status" value="1"/>
</dbReference>
<dbReference type="EMBL" id="AP022601">
    <property type="protein sequence ID" value="BBY94472.1"/>
    <property type="molecule type" value="Genomic_DNA"/>
</dbReference>
<name>A0A9W4BHR6_9MYCO</name>
<protein>
    <submittedName>
        <fullName evidence="1">Glutamine cyclotransferase</fullName>
    </submittedName>
</protein>
<dbReference type="Pfam" id="PF05096">
    <property type="entry name" value="Glu_cyclase_2"/>
    <property type="match status" value="1"/>
</dbReference>
<evidence type="ECO:0000313" key="1">
    <source>
        <dbReference type="EMBL" id="BBY94472.1"/>
    </source>
</evidence>